<dbReference type="NCBIfam" id="TIGR01879">
    <property type="entry name" value="hydantase"/>
    <property type="match status" value="1"/>
</dbReference>
<dbReference type="Proteomes" id="UP001204851">
    <property type="component" value="Unassembled WGS sequence"/>
</dbReference>
<dbReference type="InterPro" id="IPR011650">
    <property type="entry name" value="Peptidase_M20_dimer"/>
</dbReference>
<dbReference type="SUPFAM" id="SSF53187">
    <property type="entry name" value="Zn-dependent exopeptidases"/>
    <property type="match status" value="1"/>
</dbReference>
<dbReference type="NCBIfam" id="NF006769">
    <property type="entry name" value="PRK09290.1-3"/>
    <property type="match status" value="1"/>
</dbReference>
<evidence type="ECO:0000256" key="2">
    <source>
        <dbReference type="ARBA" id="ARBA00022801"/>
    </source>
</evidence>
<dbReference type="SUPFAM" id="SSF55031">
    <property type="entry name" value="Bacterial exopeptidase dimerisation domain"/>
    <property type="match status" value="1"/>
</dbReference>
<sequence>MPRIDAARLWQSLMDLAQVGATPKGGVCRLALTDQDRQARDLVTRWFHEAGLSVRVDEVGNVFGRRAGTDPQAAAVATGSHIDTQPSGGKFDGNYGVMAGLEVVRTLNDRGIRTRAPIEVAFWMNEEGSRFTPVMMGSGAFTGVFTPDFVRAQRDIDGLSVGDELARIGYRGPVPAGEVPGGMFAAYFEAHIEQGPILEAVGRPIGVVAGALGQQWYDVVVTGQDAHAGPTPMALRHDALLATARMIDRVNRIALDEAPHGRGTVGFAQVIPNSRNVIPGEVRFSVDFRHLSQDGLDRMDAAMREGFAALARDCQCEVVLQQVCKFEPAQFDADCVASVRHAAEALGLPHMDVVSGAGHDAVYVSAIAPTGMIFVPCKDGISHNEIEDAQPEHLAGGADVLLLAMLERAGRVA</sequence>
<evidence type="ECO:0000256" key="1">
    <source>
        <dbReference type="ARBA" id="ARBA00006153"/>
    </source>
</evidence>
<dbReference type="NCBIfam" id="NF009527">
    <property type="entry name" value="PRK12891.1"/>
    <property type="match status" value="1"/>
</dbReference>
<proteinExistence type="inferred from homology"/>
<evidence type="ECO:0000313" key="4">
    <source>
        <dbReference type="EMBL" id="MCO5975634.1"/>
    </source>
</evidence>
<protein>
    <submittedName>
        <fullName evidence="4">Zn-dependent hydrolase</fullName>
    </submittedName>
</protein>
<organism evidence="4 5">
    <name type="scientific">Ideonella oryzae</name>
    <dbReference type="NCBI Taxonomy" id="2937441"/>
    <lineage>
        <taxon>Bacteria</taxon>
        <taxon>Pseudomonadati</taxon>
        <taxon>Pseudomonadota</taxon>
        <taxon>Betaproteobacteria</taxon>
        <taxon>Burkholderiales</taxon>
        <taxon>Sphaerotilaceae</taxon>
        <taxon>Ideonella</taxon>
    </lineage>
</organism>
<dbReference type="InterPro" id="IPR010158">
    <property type="entry name" value="Amidase_Cbmase"/>
</dbReference>
<dbReference type="InterPro" id="IPR036264">
    <property type="entry name" value="Bact_exopeptidase_dim_dom"/>
</dbReference>
<evidence type="ECO:0000259" key="3">
    <source>
        <dbReference type="Pfam" id="PF07687"/>
    </source>
</evidence>
<dbReference type="Gene3D" id="3.30.70.360">
    <property type="match status" value="1"/>
</dbReference>
<comment type="caution">
    <text evidence="4">The sequence shown here is derived from an EMBL/GenBank/DDBJ whole genome shotgun (WGS) entry which is preliminary data.</text>
</comment>
<accession>A0ABT1BI80</accession>
<dbReference type="CDD" id="cd03884">
    <property type="entry name" value="M20_bAS"/>
    <property type="match status" value="1"/>
</dbReference>
<dbReference type="PANTHER" id="PTHR32494:SF5">
    <property type="entry name" value="ALLANTOATE AMIDOHYDROLASE"/>
    <property type="match status" value="1"/>
</dbReference>
<feature type="domain" description="Peptidase M20 dimerisation" evidence="3">
    <location>
        <begin position="213"/>
        <end position="305"/>
    </location>
</feature>
<reference evidence="4 5" key="1">
    <citation type="submission" date="2022-06" db="EMBL/GenBank/DDBJ databases">
        <title>Ideonella sp. NS12-5 Genome sequencing and assembly.</title>
        <authorList>
            <person name="Jung Y."/>
        </authorList>
    </citation>
    <scope>NUCLEOTIDE SEQUENCE [LARGE SCALE GENOMIC DNA]</scope>
    <source>
        <strain evidence="4 5">NS12-5</strain>
    </source>
</reference>
<dbReference type="PIRSF" id="PIRSF001235">
    <property type="entry name" value="Amidase_carbamoylase"/>
    <property type="match status" value="1"/>
</dbReference>
<keyword evidence="5" id="KW-1185">Reference proteome</keyword>
<comment type="similarity">
    <text evidence="1">Belongs to the peptidase M20 family.</text>
</comment>
<gene>
    <name evidence="4" type="ORF">M0L44_02710</name>
</gene>
<dbReference type="PANTHER" id="PTHR32494">
    <property type="entry name" value="ALLANTOATE DEIMINASE-RELATED"/>
    <property type="match status" value="1"/>
</dbReference>
<dbReference type="Pfam" id="PF01546">
    <property type="entry name" value="Peptidase_M20"/>
    <property type="match status" value="1"/>
</dbReference>
<dbReference type="NCBIfam" id="NF006771">
    <property type="entry name" value="PRK09290.1-5"/>
    <property type="match status" value="1"/>
</dbReference>
<dbReference type="Gene3D" id="3.40.630.10">
    <property type="entry name" value="Zn peptidases"/>
    <property type="match status" value="1"/>
</dbReference>
<evidence type="ECO:0000313" key="5">
    <source>
        <dbReference type="Proteomes" id="UP001204851"/>
    </source>
</evidence>
<dbReference type="InterPro" id="IPR002933">
    <property type="entry name" value="Peptidase_M20"/>
</dbReference>
<keyword evidence="2 4" id="KW-0378">Hydrolase</keyword>
<dbReference type="Pfam" id="PF07687">
    <property type="entry name" value="M20_dimer"/>
    <property type="match status" value="1"/>
</dbReference>
<name>A0ABT1BI80_9BURK</name>
<dbReference type="GO" id="GO:0016787">
    <property type="term" value="F:hydrolase activity"/>
    <property type="evidence" value="ECO:0007669"/>
    <property type="project" value="UniProtKB-KW"/>
</dbReference>
<dbReference type="EMBL" id="JAMXMC010000002">
    <property type="protein sequence ID" value="MCO5975634.1"/>
    <property type="molecule type" value="Genomic_DNA"/>
</dbReference>